<dbReference type="PANTHER" id="PTHR47074">
    <property type="entry name" value="BNAC02G40300D PROTEIN"/>
    <property type="match status" value="1"/>
</dbReference>
<name>A0A392R7J6_9FABA</name>
<dbReference type="InterPro" id="IPR036397">
    <property type="entry name" value="RNaseH_sf"/>
</dbReference>
<evidence type="ECO:0000313" key="3">
    <source>
        <dbReference type="Proteomes" id="UP000265520"/>
    </source>
</evidence>
<dbReference type="GO" id="GO:0003676">
    <property type="term" value="F:nucleic acid binding"/>
    <property type="evidence" value="ECO:0007669"/>
    <property type="project" value="InterPro"/>
</dbReference>
<reference evidence="2 3" key="1">
    <citation type="journal article" date="2018" name="Front. Plant Sci.">
        <title>Red Clover (Trifolium pratense) and Zigzag Clover (T. medium) - A Picture of Genomic Similarities and Differences.</title>
        <authorList>
            <person name="Dluhosova J."/>
            <person name="Istvanek J."/>
            <person name="Nedelnik J."/>
            <person name="Repkova J."/>
        </authorList>
    </citation>
    <scope>NUCLEOTIDE SEQUENCE [LARGE SCALE GENOMIC DNA]</scope>
    <source>
        <strain evidence="3">cv. 10/8</strain>
        <tissue evidence="2">Leaf</tissue>
    </source>
</reference>
<dbReference type="SUPFAM" id="SSF53098">
    <property type="entry name" value="Ribonuclease H-like"/>
    <property type="match status" value="1"/>
</dbReference>
<dbReference type="PANTHER" id="PTHR47074:SF48">
    <property type="entry name" value="POLYNUCLEOTIDYL TRANSFERASE, RIBONUCLEASE H-LIKE SUPERFAMILY PROTEIN"/>
    <property type="match status" value="1"/>
</dbReference>
<dbReference type="InterPro" id="IPR052929">
    <property type="entry name" value="RNase_H-like_EbsB-rel"/>
</dbReference>
<proteinExistence type="predicted"/>
<organism evidence="2 3">
    <name type="scientific">Trifolium medium</name>
    <dbReference type="NCBI Taxonomy" id="97028"/>
    <lineage>
        <taxon>Eukaryota</taxon>
        <taxon>Viridiplantae</taxon>
        <taxon>Streptophyta</taxon>
        <taxon>Embryophyta</taxon>
        <taxon>Tracheophyta</taxon>
        <taxon>Spermatophyta</taxon>
        <taxon>Magnoliopsida</taxon>
        <taxon>eudicotyledons</taxon>
        <taxon>Gunneridae</taxon>
        <taxon>Pentapetalae</taxon>
        <taxon>rosids</taxon>
        <taxon>fabids</taxon>
        <taxon>Fabales</taxon>
        <taxon>Fabaceae</taxon>
        <taxon>Papilionoideae</taxon>
        <taxon>50 kb inversion clade</taxon>
        <taxon>NPAAA clade</taxon>
        <taxon>Hologalegina</taxon>
        <taxon>IRL clade</taxon>
        <taxon>Trifolieae</taxon>
        <taxon>Trifolium</taxon>
    </lineage>
</organism>
<dbReference type="AlphaFoldDB" id="A0A392R7J6"/>
<dbReference type="InterPro" id="IPR012337">
    <property type="entry name" value="RNaseH-like_sf"/>
</dbReference>
<dbReference type="Gene3D" id="3.30.420.10">
    <property type="entry name" value="Ribonuclease H-like superfamily/Ribonuclease H"/>
    <property type="match status" value="1"/>
</dbReference>
<sequence length="108" mass="12539">MNMQTEMHQHHLQWQKPQFGWLKCNVDVRFHNESSKTSAGWCLRDHRGQYVMAGSSWRQGNCPIIEGEAMAMIEAMKEMEQRGFAHVIFESDSKNVVDVIHSHALEIL</sequence>
<evidence type="ECO:0000259" key="1">
    <source>
        <dbReference type="Pfam" id="PF13456"/>
    </source>
</evidence>
<protein>
    <submittedName>
        <fullName evidence="2">Ribonuclease H protein</fullName>
    </submittedName>
</protein>
<dbReference type="Pfam" id="PF13456">
    <property type="entry name" value="RVT_3"/>
    <property type="match status" value="1"/>
</dbReference>
<feature type="domain" description="RNase H type-1" evidence="1">
    <location>
        <begin position="25"/>
        <end position="102"/>
    </location>
</feature>
<dbReference type="Proteomes" id="UP000265520">
    <property type="component" value="Unassembled WGS sequence"/>
</dbReference>
<keyword evidence="3" id="KW-1185">Reference proteome</keyword>
<dbReference type="CDD" id="cd06222">
    <property type="entry name" value="RNase_H_like"/>
    <property type="match status" value="1"/>
</dbReference>
<dbReference type="GO" id="GO:0004523">
    <property type="term" value="F:RNA-DNA hybrid ribonuclease activity"/>
    <property type="evidence" value="ECO:0007669"/>
    <property type="project" value="InterPro"/>
</dbReference>
<dbReference type="InterPro" id="IPR002156">
    <property type="entry name" value="RNaseH_domain"/>
</dbReference>
<comment type="caution">
    <text evidence="2">The sequence shown here is derived from an EMBL/GenBank/DDBJ whole genome shotgun (WGS) entry which is preliminary data.</text>
</comment>
<dbReference type="EMBL" id="LXQA010187684">
    <property type="protein sequence ID" value="MCI31515.1"/>
    <property type="molecule type" value="Genomic_DNA"/>
</dbReference>
<dbReference type="InterPro" id="IPR044730">
    <property type="entry name" value="RNase_H-like_dom_plant"/>
</dbReference>
<feature type="non-terminal residue" evidence="2">
    <location>
        <position position="108"/>
    </location>
</feature>
<accession>A0A392R7J6</accession>
<evidence type="ECO:0000313" key="2">
    <source>
        <dbReference type="EMBL" id="MCI31515.1"/>
    </source>
</evidence>